<evidence type="ECO:0000256" key="1">
    <source>
        <dbReference type="SAM" id="Coils"/>
    </source>
</evidence>
<feature type="coiled-coil region" evidence="1">
    <location>
        <begin position="162"/>
        <end position="189"/>
    </location>
</feature>
<dbReference type="Proteomes" id="UP000422221">
    <property type="component" value="Unassembled WGS sequence"/>
</dbReference>
<evidence type="ECO:0000313" key="2">
    <source>
        <dbReference type="EMBL" id="KAA3767983.1"/>
    </source>
</evidence>
<dbReference type="Pfam" id="PF12083">
    <property type="entry name" value="DUF3560"/>
    <property type="match status" value="1"/>
</dbReference>
<proteinExistence type="predicted"/>
<organism evidence="2 3">
    <name type="scientific">Bacteroides salyersiae</name>
    <dbReference type="NCBI Taxonomy" id="291644"/>
    <lineage>
        <taxon>Bacteria</taxon>
        <taxon>Pseudomonadati</taxon>
        <taxon>Bacteroidota</taxon>
        <taxon>Bacteroidia</taxon>
        <taxon>Bacteroidales</taxon>
        <taxon>Bacteroidaceae</taxon>
        <taxon>Bacteroides</taxon>
    </lineage>
</organism>
<reference evidence="2 3" key="1">
    <citation type="journal article" date="2019" name="Nat. Med.">
        <title>A library of human gut bacterial isolates paired with longitudinal multiomics data enables mechanistic microbiome research.</title>
        <authorList>
            <person name="Poyet M."/>
            <person name="Groussin M."/>
            <person name="Gibbons S.M."/>
            <person name="Avila-Pacheco J."/>
            <person name="Jiang X."/>
            <person name="Kearney S.M."/>
            <person name="Perrotta A.R."/>
            <person name="Berdy B."/>
            <person name="Zhao S."/>
            <person name="Lieberman T.D."/>
            <person name="Swanson P.K."/>
            <person name="Smith M."/>
            <person name="Roesemann S."/>
            <person name="Alexander J.E."/>
            <person name="Rich S.A."/>
            <person name="Livny J."/>
            <person name="Vlamakis H."/>
            <person name="Clish C."/>
            <person name="Bullock K."/>
            <person name="Deik A."/>
            <person name="Scott J."/>
            <person name="Pierce K.A."/>
            <person name="Xavier R.J."/>
            <person name="Alm E.J."/>
        </authorList>
    </citation>
    <scope>NUCLEOTIDE SEQUENCE [LARGE SCALE GENOMIC DNA]</scope>
    <source>
        <strain evidence="2 3">BIOML-A10</strain>
    </source>
</reference>
<evidence type="ECO:0000313" key="3">
    <source>
        <dbReference type="Proteomes" id="UP000422221"/>
    </source>
</evidence>
<keyword evidence="1" id="KW-0175">Coiled coil</keyword>
<dbReference type="AlphaFoldDB" id="A0A7J4XM28"/>
<dbReference type="InterPro" id="IPR021944">
    <property type="entry name" value="DUF3560"/>
</dbReference>
<dbReference type="EMBL" id="VWMK01000004">
    <property type="protein sequence ID" value="KAA3767983.1"/>
    <property type="molecule type" value="Genomic_DNA"/>
</dbReference>
<gene>
    <name evidence="2" type="ORF">F3F73_06200</name>
</gene>
<protein>
    <submittedName>
        <fullName evidence="2">DUF3560 domain-containing protein</fullName>
    </submittedName>
</protein>
<dbReference type="RefSeq" id="WP_130058360.1">
    <property type="nucleotide sequence ID" value="NZ_RCXT01000003.1"/>
</dbReference>
<name>A0A7J4XM28_9BACE</name>
<accession>A0A7J4XM28</accession>
<sequence>MNSKEKKEARVERYKALAAGAIAKSSAAYQQASKMLGVIPPGQPVHGLADRRYRERISGHMDKSVKLADTAEYFEGKAEAAEKNNAIYLGDDDCVERLQERLDELVKLQDNMKAANKIVKSQKLSNEQIRQQLSELGFSEEQVNEILPPSFTGRIGFASCTLTNNNRRISDTKKRLEQAKKMKTTENKEYYVGEVRFVENSRENRLQLFFPEIPDKALRQQMSNNGFRWCSSNGCWQSYLKRYNVRFANELLAPKEADTTNVSA</sequence>
<comment type="caution">
    <text evidence="2">The sequence shown here is derived from an EMBL/GenBank/DDBJ whole genome shotgun (WGS) entry which is preliminary data.</text>
</comment>